<sequence>MGHGSYQSKDWNNLRSARNINQNSTVNDIYRSRQMRPNLDPNGVKYRESCDSMDNPASTAIIFGLDVTGSMGYLSEEIAKGALNRTMLEIYEKVPVTNPHIMFQAIGDSKTDDAPLQVTQFEADIRIAEQLLDVWFEGRGGGNGGESYLLSWYFADKHTKIDCYDKRGEKGFLFTIGDERCHKILTKAEIKRVFGDLAFRDYSAEALYEKASRRYEIFHIVMKAGACKAQNSGEDWKQLIGSRAVELDPNDLDVLPEVFVSLMQAARGMETKAITAQWSGKAADVVAEIIKGIRKEEGEGFLTF</sequence>
<dbReference type="EMBL" id="QSSQ01000003">
    <property type="protein sequence ID" value="RGM07369.1"/>
    <property type="molecule type" value="Genomic_DNA"/>
</dbReference>
<evidence type="ECO:0000313" key="3">
    <source>
        <dbReference type="EMBL" id="RGM07369.1"/>
    </source>
</evidence>
<organism evidence="2 4">
    <name type="scientific">Hungatella hathewayi</name>
    <dbReference type="NCBI Taxonomy" id="154046"/>
    <lineage>
        <taxon>Bacteria</taxon>
        <taxon>Bacillati</taxon>
        <taxon>Bacillota</taxon>
        <taxon>Clostridia</taxon>
        <taxon>Lachnospirales</taxon>
        <taxon>Lachnospiraceae</taxon>
        <taxon>Hungatella</taxon>
    </lineage>
</organism>
<feature type="region of interest" description="Disordered" evidence="1">
    <location>
        <begin position="1"/>
        <end position="50"/>
    </location>
</feature>
<evidence type="ECO:0000313" key="4">
    <source>
        <dbReference type="Proteomes" id="UP000095651"/>
    </source>
</evidence>
<proteinExistence type="predicted"/>
<evidence type="ECO:0000313" key="5">
    <source>
        <dbReference type="Proteomes" id="UP000261257"/>
    </source>
</evidence>
<protein>
    <recommendedName>
        <fullName evidence="6">VWA domain-containing protein</fullName>
    </recommendedName>
</protein>
<evidence type="ECO:0008006" key="6">
    <source>
        <dbReference type="Google" id="ProtNLM"/>
    </source>
</evidence>
<evidence type="ECO:0000256" key="1">
    <source>
        <dbReference type="SAM" id="MobiDB-lite"/>
    </source>
</evidence>
<name>A0A173ZEQ2_9FIRM</name>
<dbReference type="Proteomes" id="UP000261257">
    <property type="component" value="Unassembled WGS sequence"/>
</dbReference>
<evidence type="ECO:0000313" key="2">
    <source>
        <dbReference type="EMBL" id="CUN73688.1"/>
    </source>
</evidence>
<accession>A0A173ZEQ2</accession>
<feature type="compositionally biased region" description="Polar residues" evidence="1">
    <location>
        <begin position="1"/>
        <end position="27"/>
    </location>
</feature>
<dbReference type="AlphaFoldDB" id="A0A173ZEQ2"/>
<dbReference type="RefSeq" id="WP_055653231.1">
    <property type="nucleotide sequence ID" value="NZ_CABIXC010000002.1"/>
</dbReference>
<reference evidence="2 4" key="1">
    <citation type="submission" date="2015-09" db="EMBL/GenBank/DDBJ databases">
        <authorList>
            <consortium name="Pathogen Informatics"/>
        </authorList>
    </citation>
    <scope>NUCLEOTIDE SEQUENCE [LARGE SCALE GENOMIC DNA]</scope>
    <source>
        <strain evidence="2 4">2789STDY5608850</strain>
    </source>
</reference>
<dbReference type="Proteomes" id="UP000095651">
    <property type="component" value="Unassembled WGS sequence"/>
</dbReference>
<gene>
    <name evidence="3" type="ORF">DXC39_06540</name>
    <name evidence="2" type="ORF">ERS852407_00956</name>
</gene>
<dbReference type="EMBL" id="CYZE01000002">
    <property type="protein sequence ID" value="CUN73688.1"/>
    <property type="molecule type" value="Genomic_DNA"/>
</dbReference>
<reference evidence="3 5" key="2">
    <citation type="submission" date="2018-08" db="EMBL/GenBank/DDBJ databases">
        <title>A genome reference for cultivated species of the human gut microbiota.</title>
        <authorList>
            <person name="Zou Y."/>
            <person name="Xue W."/>
            <person name="Luo G."/>
        </authorList>
    </citation>
    <scope>NUCLEOTIDE SEQUENCE [LARGE SCALE GENOMIC DNA]</scope>
    <source>
        <strain evidence="3 5">TF05-11AC</strain>
    </source>
</reference>